<dbReference type="Gene3D" id="3.40.50.2000">
    <property type="entry name" value="Glycogen Phosphorylase B"/>
    <property type="match status" value="1"/>
</dbReference>
<dbReference type="SUPFAM" id="SSF53756">
    <property type="entry name" value="UDP-Glycosyltransferase/glycogen phosphorylase"/>
    <property type="match status" value="1"/>
</dbReference>
<dbReference type="EMBL" id="BJLP01000025">
    <property type="protein sequence ID" value="GEA81249.1"/>
    <property type="molecule type" value="Genomic_DNA"/>
</dbReference>
<gene>
    <name evidence="1" type="primary">gumI</name>
    <name evidence="1" type="ORF">CUD01_16930</name>
</gene>
<accession>A0A4Y3K9U6</accession>
<reference evidence="1 2" key="1">
    <citation type="submission" date="2019-06" db="EMBL/GenBank/DDBJ databases">
        <title>Whole genome shotgun sequence of Cellulomonas uda NBRC 3747.</title>
        <authorList>
            <person name="Hosoyama A."/>
            <person name="Uohara A."/>
            <person name="Ohji S."/>
            <person name="Ichikawa N."/>
        </authorList>
    </citation>
    <scope>NUCLEOTIDE SEQUENCE [LARGE SCALE GENOMIC DNA]</scope>
    <source>
        <strain evidence="1 2">NBRC 3747</strain>
    </source>
</reference>
<evidence type="ECO:0000313" key="2">
    <source>
        <dbReference type="Proteomes" id="UP000315842"/>
    </source>
</evidence>
<name>A0A4Y3K9U6_CELUD</name>
<comment type="caution">
    <text evidence="1">The sequence shown here is derived from an EMBL/GenBank/DDBJ whole genome shotgun (WGS) entry which is preliminary data.</text>
</comment>
<dbReference type="RefSeq" id="WP_141320311.1">
    <property type="nucleotide sequence ID" value="NZ_BJLP01000025.1"/>
</dbReference>
<proteinExistence type="predicted"/>
<organism evidence="1 2">
    <name type="scientific">Cellulomonas uda</name>
    <dbReference type="NCBI Taxonomy" id="1714"/>
    <lineage>
        <taxon>Bacteria</taxon>
        <taxon>Bacillati</taxon>
        <taxon>Actinomycetota</taxon>
        <taxon>Actinomycetes</taxon>
        <taxon>Micrococcales</taxon>
        <taxon>Cellulomonadaceae</taxon>
        <taxon>Cellulomonas</taxon>
    </lineage>
</organism>
<dbReference type="AlphaFoldDB" id="A0A4Y3K9U6"/>
<protein>
    <submittedName>
        <fullName evidence="1">GDP-mannose:glycolipid 4-beta-D-mannosyltransferase</fullName>
    </submittedName>
</protein>
<keyword evidence="1" id="KW-0808">Transferase</keyword>
<dbReference type="Proteomes" id="UP000315842">
    <property type="component" value="Unassembled WGS sequence"/>
</dbReference>
<keyword evidence="1" id="KW-0328">Glycosyltransferase</keyword>
<keyword evidence="2" id="KW-1185">Reference proteome</keyword>
<evidence type="ECO:0000313" key="1">
    <source>
        <dbReference type="EMBL" id="GEA81249.1"/>
    </source>
</evidence>
<dbReference type="GO" id="GO:0016757">
    <property type="term" value="F:glycosyltransferase activity"/>
    <property type="evidence" value="ECO:0007669"/>
    <property type="project" value="UniProtKB-KW"/>
</dbReference>
<dbReference type="Pfam" id="PF13692">
    <property type="entry name" value="Glyco_trans_1_4"/>
    <property type="match status" value="1"/>
</dbReference>
<sequence>MTTSGPARNRPLPDRPRVLQSFRRPRATTNPYLVQLRDELGTHADVEVFSWPAALLRPFDVLHVHWPEVVVERRSGVRHVAACVLFALAVWRASRGGRALVRTAHNLDPHESPDRATAAVIRWCDRRTTWWVRLTDRTPVPDPERATTVPHGDYVAWARPHERVPVVPGRLAYAGLIRPYKGVEDLLDAFGDVDDDALSLVVAGRPTTPAVADEVRARAAADPRVGLDLRYVDDAALVAHLSSAELVVLPYRRMHNSGAALLALSLGRPVLVPRNDVTDDLAAEVGERWVQRYDGAVTPGALRDALAAVRASADAPGPDLSGRTWDVVARGHAQAYRQALAAARAHAGDREKETAR</sequence>